<keyword evidence="1 3" id="KW-0560">Oxidoreductase</keyword>
<name>A0ABT8B3K1_9NEIS</name>
<comment type="similarity">
    <text evidence="3">Belongs to the aldehyde dehydrogenase family.</text>
</comment>
<dbReference type="Proteomes" id="UP001180081">
    <property type="component" value="Unassembled WGS sequence"/>
</dbReference>
<dbReference type="InterPro" id="IPR016161">
    <property type="entry name" value="Ald_DH/histidinol_DH"/>
</dbReference>
<comment type="caution">
    <text evidence="5">The sequence shown here is derived from an EMBL/GenBank/DDBJ whole genome shotgun (WGS) entry which is preliminary data.</text>
</comment>
<dbReference type="PANTHER" id="PTHR43217:SF1">
    <property type="entry name" value="SUCCINATE SEMIALDEHYDE DEHYDROGENASE [NAD(P)+] SAD"/>
    <property type="match status" value="1"/>
</dbReference>
<evidence type="ECO:0000256" key="2">
    <source>
        <dbReference type="PROSITE-ProRule" id="PRU10007"/>
    </source>
</evidence>
<evidence type="ECO:0000256" key="3">
    <source>
        <dbReference type="RuleBase" id="RU003345"/>
    </source>
</evidence>
<dbReference type="InterPro" id="IPR015590">
    <property type="entry name" value="Aldehyde_DH_dom"/>
</dbReference>
<dbReference type="InterPro" id="IPR047110">
    <property type="entry name" value="GABD/Sad-like"/>
</dbReference>
<dbReference type="InterPro" id="IPR016163">
    <property type="entry name" value="Ald_DH_C"/>
</dbReference>
<dbReference type="InterPro" id="IPR016162">
    <property type="entry name" value="Ald_DH_N"/>
</dbReference>
<feature type="domain" description="Aldehyde dehydrogenase" evidence="4">
    <location>
        <begin position="5"/>
        <end position="439"/>
    </location>
</feature>
<proteinExistence type="inferred from homology"/>
<evidence type="ECO:0000313" key="6">
    <source>
        <dbReference type="Proteomes" id="UP001180081"/>
    </source>
</evidence>
<dbReference type="Gene3D" id="3.40.309.10">
    <property type="entry name" value="Aldehyde Dehydrogenase, Chain A, domain 2"/>
    <property type="match status" value="1"/>
</dbReference>
<dbReference type="EMBL" id="JAUFPU010000004">
    <property type="protein sequence ID" value="MDN3576402.1"/>
    <property type="molecule type" value="Genomic_DNA"/>
</dbReference>
<dbReference type="RefSeq" id="WP_290331963.1">
    <property type="nucleotide sequence ID" value="NZ_JAUFPU010000004.1"/>
</dbReference>
<keyword evidence="6" id="KW-1185">Reference proteome</keyword>
<sequence length="444" mass="46908">MTAHHFVSCDPRTGEIFGERPHWSMGQLQDALALATAASQRWMHTDATQRSERLLALAEALERARPSLACSISREMGKGLLEAEDEVLRAAKWCRFMAQQAAVWLANEHNDTGQILRRPLGVVLAVTPWNYPVWQMLRPLAAALAAGNAVLIKPACNVAQTSALVETLCRDVLPVGLMQCLWVDELGTHAALASPAVAMLVCTGSENTGRQLGALAGHHLKPAVLELGGNNAFIVLDDADIDAAACAAAESRCVNAGQACTAAKRFIVQQAVAAAFTSALVEAMASYRCGAALAPLARADLRHKLGLQVDASLANGACCLLGGQAASGRGYYYPATVLADTRPGMPAFDEELFGPVAAISVVESAAVAVQLANAARQQLAASIWSADAPRAQYLAGQLKAGMVCFNRRPSSRFELPFSGSEASGYGSTLGRDGLLTFTRPVGWM</sequence>
<feature type="active site" evidence="2">
    <location>
        <position position="226"/>
    </location>
</feature>
<organism evidence="5 6">
    <name type="scientific">Chitinimonas viridis</name>
    <dbReference type="NCBI Taxonomy" id="664880"/>
    <lineage>
        <taxon>Bacteria</taxon>
        <taxon>Pseudomonadati</taxon>
        <taxon>Pseudomonadota</taxon>
        <taxon>Betaproteobacteria</taxon>
        <taxon>Neisseriales</taxon>
        <taxon>Chitinibacteraceae</taxon>
        <taxon>Chitinimonas</taxon>
    </lineage>
</organism>
<accession>A0ABT8B3K1</accession>
<evidence type="ECO:0000256" key="1">
    <source>
        <dbReference type="ARBA" id="ARBA00023002"/>
    </source>
</evidence>
<evidence type="ECO:0000313" key="5">
    <source>
        <dbReference type="EMBL" id="MDN3576402.1"/>
    </source>
</evidence>
<dbReference type="SUPFAM" id="SSF53720">
    <property type="entry name" value="ALDH-like"/>
    <property type="match status" value="1"/>
</dbReference>
<gene>
    <name evidence="5" type="ORF">QWZ03_06455</name>
</gene>
<dbReference type="PANTHER" id="PTHR43217">
    <property type="entry name" value="SUCCINATE SEMIALDEHYDE DEHYDROGENASE [NAD(P)+] SAD"/>
    <property type="match status" value="1"/>
</dbReference>
<reference evidence="5" key="1">
    <citation type="journal article" date="2014" name="Int. J. Syst. Evol. Microbiol.">
        <title>Complete genome of a new Firmicutes species belonging to the dominant human colonic microbiota ('Ruminococcus bicirculans') reveals two chromosomes and a selective capacity to utilize plant glucans.</title>
        <authorList>
            <consortium name="NISC Comparative Sequencing Program"/>
            <person name="Wegmann U."/>
            <person name="Louis P."/>
            <person name="Goesmann A."/>
            <person name="Henrissat B."/>
            <person name="Duncan S.H."/>
            <person name="Flint H.J."/>
        </authorList>
    </citation>
    <scope>NUCLEOTIDE SEQUENCE</scope>
    <source>
        <strain evidence="5">CECT 7703</strain>
    </source>
</reference>
<evidence type="ECO:0000259" key="4">
    <source>
        <dbReference type="Pfam" id="PF00171"/>
    </source>
</evidence>
<protein>
    <submittedName>
        <fullName evidence="5">Aldehyde dehydrogenase family protein</fullName>
    </submittedName>
</protein>
<dbReference type="Gene3D" id="3.40.605.10">
    <property type="entry name" value="Aldehyde Dehydrogenase, Chain A, domain 1"/>
    <property type="match status" value="1"/>
</dbReference>
<dbReference type="InterPro" id="IPR029510">
    <property type="entry name" value="Ald_DH_CS_GLU"/>
</dbReference>
<reference evidence="5" key="2">
    <citation type="submission" date="2023-06" db="EMBL/GenBank/DDBJ databases">
        <authorList>
            <person name="Lucena T."/>
            <person name="Sun Q."/>
        </authorList>
    </citation>
    <scope>NUCLEOTIDE SEQUENCE</scope>
    <source>
        <strain evidence="5">CECT 7703</strain>
    </source>
</reference>
<dbReference type="PROSITE" id="PS00687">
    <property type="entry name" value="ALDEHYDE_DEHYDR_GLU"/>
    <property type="match status" value="1"/>
</dbReference>
<dbReference type="Pfam" id="PF00171">
    <property type="entry name" value="Aldedh"/>
    <property type="match status" value="1"/>
</dbReference>